<dbReference type="EMBL" id="SPHZ02000002">
    <property type="protein sequence ID" value="KAF0930701.1"/>
    <property type="molecule type" value="Genomic_DNA"/>
</dbReference>
<reference evidence="2 3" key="1">
    <citation type="submission" date="2019-11" db="EMBL/GenBank/DDBJ databases">
        <title>Whole genome sequence of Oryza granulata.</title>
        <authorList>
            <person name="Li W."/>
        </authorList>
    </citation>
    <scope>NUCLEOTIDE SEQUENCE [LARGE SCALE GENOMIC DNA]</scope>
    <source>
        <strain evidence="3">cv. Menghai</strain>
        <tissue evidence="2">Leaf</tissue>
    </source>
</reference>
<name>A0A6G1F1F0_9ORYZ</name>
<accession>A0A6G1F1F0</accession>
<protein>
    <submittedName>
        <fullName evidence="2">Uncharacterized protein</fullName>
    </submittedName>
</protein>
<comment type="caution">
    <text evidence="2">The sequence shown here is derived from an EMBL/GenBank/DDBJ whole genome shotgun (WGS) entry which is preliminary data.</text>
</comment>
<dbReference type="Proteomes" id="UP000479710">
    <property type="component" value="Unassembled WGS sequence"/>
</dbReference>
<organism evidence="2 3">
    <name type="scientific">Oryza meyeriana var. granulata</name>
    <dbReference type="NCBI Taxonomy" id="110450"/>
    <lineage>
        <taxon>Eukaryota</taxon>
        <taxon>Viridiplantae</taxon>
        <taxon>Streptophyta</taxon>
        <taxon>Embryophyta</taxon>
        <taxon>Tracheophyta</taxon>
        <taxon>Spermatophyta</taxon>
        <taxon>Magnoliopsida</taxon>
        <taxon>Liliopsida</taxon>
        <taxon>Poales</taxon>
        <taxon>Poaceae</taxon>
        <taxon>BOP clade</taxon>
        <taxon>Oryzoideae</taxon>
        <taxon>Oryzeae</taxon>
        <taxon>Oryzinae</taxon>
        <taxon>Oryza</taxon>
        <taxon>Oryza meyeriana</taxon>
    </lineage>
</organism>
<gene>
    <name evidence="2" type="ORF">E2562_034641</name>
</gene>
<keyword evidence="3" id="KW-1185">Reference proteome</keyword>
<evidence type="ECO:0000256" key="1">
    <source>
        <dbReference type="SAM" id="MobiDB-lite"/>
    </source>
</evidence>
<proteinExistence type="predicted"/>
<dbReference type="AlphaFoldDB" id="A0A6G1F1F0"/>
<sequence length="71" mass="7463">MLSSPPEGRGCRLQPMVAHRQNRLHGSAPAPSSAPSLDDSAAPRGLLPEAGPLQVHTGPLSAKLHLARQRL</sequence>
<feature type="compositionally biased region" description="Low complexity" evidence="1">
    <location>
        <begin position="27"/>
        <end position="43"/>
    </location>
</feature>
<evidence type="ECO:0000313" key="3">
    <source>
        <dbReference type="Proteomes" id="UP000479710"/>
    </source>
</evidence>
<feature type="region of interest" description="Disordered" evidence="1">
    <location>
        <begin position="1"/>
        <end position="58"/>
    </location>
</feature>
<evidence type="ECO:0000313" key="2">
    <source>
        <dbReference type="EMBL" id="KAF0930701.1"/>
    </source>
</evidence>